<evidence type="ECO:0000256" key="6">
    <source>
        <dbReference type="ARBA" id="ARBA00034634"/>
    </source>
</evidence>
<reference evidence="16" key="1">
    <citation type="submission" date="2025-08" db="UniProtKB">
        <authorList>
            <consortium name="RefSeq"/>
        </authorList>
    </citation>
    <scope>IDENTIFICATION</scope>
</reference>
<dbReference type="Pfam" id="PF18292">
    <property type="entry name" value="ZIP4_domain"/>
    <property type="match status" value="1"/>
</dbReference>
<comment type="subcellular location">
    <subcellularLocation>
        <location evidence="1">Membrane</location>
        <topology evidence="1">Multi-pass membrane protein</topology>
    </subcellularLocation>
</comment>
<feature type="domain" description="Zinc transporter ZIP4 N-terminal" evidence="13">
    <location>
        <begin position="66"/>
        <end position="225"/>
    </location>
</feature>
<evidence type="ECO:0000256" key="3">
    <source>
        <dbReference type="ARBA" id="ARBA00022692"/>
    </source>
</evidence>
<dbReference type="GeneID" id="115469456"/>
<dbReference type="InParanoid" id="A0A6P7XRK3"/>
<feature type="transmembrane region" description="Helical" evidence="11">
    <location>
        <begin position="673"/>
        <end position="696"/>
    </location>
</feature>
<dbReference type="Proteomes" id="UP000515156">
    <property type="component" value="Chromosome 1"/>
</dbReference>
<evidence type="ECO:0000313" key="16">
    <source>
        <dbReference type="RefSeq" id="XP_030058027.1"/>
    </source>
</evidence>
<evidence type="ECO:0000256" key="11">
    <source>
        <dbReference type="SAM" id="Phobius"/>
    </source>
</evidence>
<evidence type="ECO:0000256" key="10">
    <source>
        <dbReference type="SAM" id="MobiDB-lite"/>
    </source>
</evidence>
<evidence type="ECO:0000256" key="4">
    <source>
        <dbReference type="ARBA" id="ARBA00022989"/>
    </source>
</evidence>
<evidence type="ECO:0000256" key="8">
    <source>
        <dbReference type="ARBA" id="ARBA00042541"/>
    </source>
</evidence>
<evidence type="ECO:0000313" key="15">
    <source>
        <dbReference type="Proteomes" id="UP000515156"/>
    </source>
</evidence>
<evidence type="ECO:0000256" key="5">
    <source>
        <dbReference type="ARBA" id="ARBA00023136"/>
    </source>
</evidence>
<protein>
    <recommendedName>
        <fullName evidence="7">Zinc transporter ZIP12</fullName>
    </recommendedName>
    <alternativeName>
        <fullName evidence="8">Solute carrier family 39 member 12</fullName>
    </alternativeName>
    <alternativeName>
        <fullName evidence="9">Zrt- and Irt-like protein 12</fullName>
    </alternativeName>
</protein>
<dbReference type="GO" id="GO:0005385">
    <property type="term" value="F:zinc ion transmembrane transporter activity"/>
    <property type="evidence" value="ECO:0007669"/>
    <property type="project" value="TreeGrafter"/>
</dbReference>
<dbReference type="KEGG" id="muo:115469456"/>
<accession>A0A6P7XRK3</accession>
<organism evidence="15 16">
    <name type="scientific">Microcaecilia unicolor</name>
    <dbReference type="NCBI Taxonomy" id="1415580"/>
    <lineage>
        <taxon>Eukaryota</taxon>
        <taxon>Metazoa</taxon>
        <taxon>Chordata</taxon>
        <taxon>Craniata</taxon>
        <taxon>Vertebrata</taxon>
        <taxon>Euteleostomi</taxon>
        <taxon>Amphibia</taxon>
        <taxon>Gymnophiona</taxon>
        <taxon>Siphonopidae</taxon>
        <taxon>Microcaecilia</taxon>
    </lineage>
</organism>
<feature type="region of interest" description="Disordered" evidence="10">
    <location>
        <begin position="269"/>
        <end position="314"/>
    </location>
</feature>
<keyword evidence="12" id="KW-0732">Signal</keyword>
<evidence type="ECO:0000256" key="9">
    <source>
        <dbReference type="ARBA" id="ARBA00042971"/>
    </source>
</evidence>
<evidence type="ECO:0000256" key="2">
    <source>
        <dbReference type="ARBA" id="ARBA00006939"/>
    </source>
</evidence>
<feature type="compositionally biased region" description="Basic and acidic residues" evidence="10">
    <location>
        <begin position="269"/>
        <end position="283"/>
    </location>
</feature>
<keyword evidence="4 11" id="KW-1133">Transmembrane helix</keyword>
<comment type="catalytic activity">
    <reaction evidence="6">
        <text>Zn(2+)(in) = Zn(2+)(out)</text>
        <dbReference type="Rhea" id="RHEA:29351"/>
        <dbReference type="ChEBI" id="CHEBI:29105"/>
    </reaction>
</comment>
<gene>
    <name evidence="16" type="primary">SLC39A12</name>
</gene>
<feature type="transmembrane region" description="Helical" evidence="11">
    <location>
        <begin position="456"/>
        <end position="473"/>
    </location>
</feature>
<dbReference type="OrthoDB" id="200954at2759"/>
<proteinExistence type="inferred from homology"/>
<feature type="compositionally biased region" description="Basic and acidic residues" evidence="10">
    <location>
        <begin position="298"/>
        <end position="314"/>
    </location>
</feature>
<evidence type="ECO:0000256" key="1">
    <source>
        <dbReference type="ARBA" id="ARBA00004141"/>
    </source>
</evidence>
<feature type="transmembrane region" description="Helical" evidence="11">
    <location>
        <begin position="614"/>
        <end position="634"/>
    </location>
</feature>
<dbReference type="InterPro" id="IPR050799">
    <property type="entry name" value="ZIP_Transporter"/>
</dbReference>
<dbReference type="FunCoup" id="A0A6P7XRK3">
    <property type="interactions" value="67"/>
</dbReference>
<dbReference type="AlphaFoldDB" id="A0A6P7XRK3"/>
<sequence>MSHLKRVLVLGAASIFLFGLSHTKAQTERHHEHIDSTHNSGSLLELLQTFTTYNNTDVKVNHTKELLSVLLEQVECPQRIREGQGSCYQCLESKDMLLKVSGQVDDHPSEETLQKICIILLYYIIHQKDLCSTAVSLSKNDYDFYLHGLLNLRQEEDCHYLSHNETEDILERMRHHFKISEEGLCVSAHDLEQEAGISNNKGADVNTLPALAATIISFALQGVCMGKTSLPSPDFFTEYIFNSLNCTDDLHATDIEELLGKLRARRSCKANEHTDNHRQKERGTSIPDVRPQSLSAPPKEKEDDSMKGFHEHSETTTDLEQICFSANELMKIFLQNSSSISREHFIQMSPAIIQQILSCSCQSTRHQHKNRQPTVLEKYGYSIIAVLLLTVGSMFGVTLILFVSYKETYQLILQLFVGLAVGTLSGDALLHFIPQILDLHDHTEENDEHPYKDNEYIWKLLALIGGMYLFFLLEKLYLLLLSSDGQSLSSVNGHVGHSHDPPMESVLCEQSGRNKSISTIQLRSPEDAESTDLSMDNITAIRKNGKGISLLAVMVLVGDSLHNFADGMVIGAAFSSSPETGMATSIAMLCHEIPHEMGDFAILLNTGLSAKMACLINFISALTAFVGLFIGLSISADPSIQIWIFTVTAGMFLYVSLVEMLPEMIHIQTKRPWLMFLLQNLGLLLGWLCLLLLAIYEHKIKVPNLY</sequence>
<dbReference type="InterPro" id="IPR041137">
    <property type="entry name" value="ZIP4_N"/>
</dbReference>
<feature type="domain" description="Zinc transporter ZIP4/12 EF-hand" evidence="14">
    <location>
        <begin position="233"/>
        <end position="358"/>
    </location>
</feature>
<evidence type="ECO:0000259" key="13">
    <source>
        <dbReference type="Pfam" id="PF18292"/>
    </source>
</evidence>
<dbReference type="Pfam" id="PF21116">
    <property type="entry name" value="EF-hand_Zip"/>
    <property type="match status" value="1"/>
</dbReference>
<dbReference type="InterPro" id="IPR003689">
    <property type="entry name" value="ZIP"/>
</dbReference>
<evidence type="ECO:0000259" key="14">
    <source>
        <dbReference type="Pfam" id="PF21116"/>
    </source>
</evidence>
<keyword evidence="15" id="KW-1185">Reference proteome</keyword>
<dbReference type="RefSeq" id="XP_030058027.1">
    <property type="nucleotide sequence ID" value="XM_030202167.1"/>
</dbReference>
<evidence type="ECO:0000256" key="7">
    <source>
        <dbReference type="ARBA" id="ARBA00040591"/>
    </source>
</evidence>
<feature type="transmembrane region" description="Helical" evidence="11">
    <location>
        <begin position="379"/>
        <end position="403"/>
    </location>
</feature>
<dbReference type="Pfam" id="PF02535">
    <property type="entry name" value="Zip"/>
    <property type="match status" value="1"/>
</dbReference>
<dbReference type="GO" id="GO:0140410">
    <property type="term" value="F:monoatomic cation:bicarbonate symporter activity"/>
    <property type="evidence" value="ECO:0007669"/>
    <property type="project" value="TreeGrafter"/>
</dbReference>
<dbReference type="PANTHER" id="PTHR12191">
    <property type="entry name" value="SOLUTE CARRIER FAMILY 39"/>
    <property type="match status" value="1"/>
</dbReference>
<dbReference type="GO" id="GO:0005886">
    <property type="term" value="C:plasma membrane"/>
    <property type="evidence" value="ECO:0007669"/>
    <property type="project" value="TreeGrafter"/>
</dbReference>
<keyword evidence="3 11" id="KW-0812">Transmembrane</keyword>
<feature type="transmembrane region" description="Helical" evidence="11">
    <location>
        <begin position="415"/>
        <end position="436"/>
    </location>
</feature>
<feature type="chain" id="PRO_5027924108" description="Zinc transporter ZIP12" evidence="12">
    <location>
        <begin position="26"/>
        <end position="706"/>
    </location>
</feature>
<feature type="transmembrane region" description="Helical" evidence="11">
    <location>
        <begin position="640"/>
        <end position="661"/>
    </location>
</feature>
<keyword evidence="5 11" id="KW-0472">Membrane</keyword>
<dbReference type="CTD" id="221074"/>
<feature type="signal peptide" evidence="12">
    <location>
        <begin position="1"/>
        <end position="25"/>
    </location>
</feature>
<name>A0A6P7XRK3_9AMPH</name>
<dbReference type="GO" id="GO:0030003">
    <property type="term" value="P:intracellular monoatomic cation homeostasis"/>
    <property type="evidence" value="ECO:0007669"/>
    <property type="project" value="TreeGrafter"/>
</dbReference>
<evidence type="ECO:0000256" key="12">
    <source>
        <dbReference type="SAM" id="SignalP"/>
    </source>
</evidence>
<dbReference type="InterPro" id="IPR049406">
    <property type="entry name" value="ZIP4_12_EF-hand"/>
</dbReference>
<dbReference type="GO" id="GO:0071578">
    <property type="term" value="P:zinc ion import across plasma membrane"/>
    <property type="evidence" value="ECO:0007669"/>
    <property type="project" value="TreeGrafter"/>
</dbReference>
<dbReference type="PANTHER" id="PTHR12191:SF4">
    <property type="entry name" value="ZINC TRANSPORTER ZIP12"/>
    <property type="match status" value="1"/>
</dbReference>
<comment type="similarity">
    <text evidence="2">Belongs to the ZIP transporter (TC 2.A.5) family.</text>
</comment>